<organism evidence="1">
    <name type="scientific">Siphoviridae sp. ctss15</name>
    <dbReference type="NCBI Taxonomy" id="2825699"/>
    <lineage>
        <taxon>Viruses</taxon>
        <taxon>Duplodnaviria</taxon>
        <taxon>Heunggongvirae</taxon>
        <taxon>Uroviricota</taxon>
        <taxon>Caudoviricetes</taxon>
    </lineage>
</organism>
<sequence length="182" mass="19923">MGGRGGSGSFGFSSINVTRSKIANLKKEQLFVFSPSGDLLYKEQGTAQHTGYGDADYKGNIVLHNHPEGVLPVPSLKDIETWQKSGAKAIIIESRDATFTLSGPHNKGFYETLAYNHNAVRRAVREAASKVSADYKAGKYKSVQEAREASRRAQTEATNNAYAKFAKAAGVKYSFKWKKKKA</sequence>
<protein>
    <submittedName>
        <fullName evidence="1">Uncharacterized protein</fullName>
    </submittedName>
</protein>
<name>A0A8S5TR93_9CAUD</name>
<dbReference type="EMBL" id="BK015908">
    <property type="protein sequence ID" value="DAF84730.1"/>
    <property type="molecule type" value="Genomic_DNA"/>
</dbReference>
<accession>A0A8S5TR93</accession>
<evidence type="ECO:0000313" key="1">
    <source>
        <dbReference type="EMBL" id="DAF84730.1"/>
    </source>
</evidence>
<proteinExistence type="predicted"/>
<reference evidence="1" key="1">
    <citation type="journal article" date="2021" name="Proc. Natl. Acad. Sci. U.S.A.">
        <title>A Catalog of Tens of Thousands of Viruses from Human Metagenomes Reveals Hidden Associations with Chronic Diseases.</title>
        <authorList>
            <person name="Tisza M.J."/>
            <person name="Buck C.B."/>
        </authorList>
    </citation>
    <scope>NUCLEOTIDE SEQUENCE</scope>
    <source>
        <strain evidence="1">Ctss15</strain>
    </source>
</reference>